<organism evidence="1">
    <name type="scientific">marine sediment metagenome</name>
    <dbReference type="NCBI Taxonomy" id="412755"/>
    <lineage>
        <taxon>unclassified sequences</taxon>
        <taxon>metagenomes</taxon>
        <taxon>ecological metagenomes</taxon>
    </lineage>
</organism>
<comment type="caution">
    <text evidence="1">The sequence shown here is derived from an EMBL/GenBank/DDBJ whole genome shotgun (WGS) entry which is preliminary data.</text>
</comment>
<name>A0A0F9Q6W7_9ZZZZ</name>
<dbReference type="AlphaFoldDB" id="A0A0F9Q6W7"/>
<dbReference type="EMBL" id="LAZR01001746">
    <property type="protein sequence ID" value="KKN39735.1"/>
    <property type="molecule type" value="Genomic_DNA"/>
</dbReference>
<protein>
    <submittedName>
        <fullName evidence="1">Uncharacterized protein</fullName>
    </submittedName>
</protein>
<reference evidence="1" key="1">
    <citation type="journal article" date="2015" name="Nature">
        <title>Complex archaea that bridge the gap between prokaryotes and eukaryotes.</title>
        <authorList>
            <person name="Spang A."/>
            <person name="Saw J.H."/>
            <person name="Jorgensen S.L."/>
            <person name="Zaremba-Niedzwiedzka K."/>
            <person name="Martijn J."/>
            <person name="Lind A.E."/>
            <person name="van Eijk R."/>
            <person name="Schleper C."/>
            <person name="Guy L."/>
            <person name="Ettema T.J."/>
        </authorList>
    </citation>
    <scope>NUCLEOTIDE SEQUENCE</scope>
</reference>
<sequence length="190" mass="21733">MEEQALADYADPTGEESLMSRIPLMMGDNKKMAYLSFRATGFPVHQAADLAEVKIETVRGWRKRDKQFRDIEVNRLAELQSTVARDVIRSEFMRNMRLLTLIDAKVINRAMILRKHDMMLEGLSSREYEWMKSVRKHYDPSAFAQLEKALDPEAGADKLEITIKLGWGEEGEIVEGNFIDPSTSISHEVA</sequence>
<gene>
    <name evidence="1" type="ORF">LCGC14_0740490</name>
</gene>
<accession>A0A0F9Q6W7</accession>
<proteinExistence type="predicted"/>
<evidence type="ECO:0000313" key="1">
    <source>
        <dbReference type="EMBL" id="KKN39735.1"/>
    </source>
</evidence>